<dbReference type="SUPFAM" id="SSF53098">
    <property type="entry name" value="Ribonuclease H-like"/>
    <property type="match status" value="1"/>
</dbReference>
<evidence type="ECO:0000259" key="1">
    <source>
        <dbReference type="Pfam" id="PF17921"/>
    </source>
</evidence>
<keyword evidence="3" id="KW-1185">Reference proteome</keyword>
<gene>
    <name evidence="2" type="ORF">DH2020_016362</name>
</gene>
<feature type="domain" description="Integrase zinc-binding" evidence="1">
    <location>
        <begin position="128"/>
        <end position="167"/>
    </location>
</feature>
<dbReference type="Gene3D" id="1.10.340.70">
    <property type="match status" value="1"/>
</dbReference>
<name>A0ABR0WMX2_REHGL</name>
<dbReference type="EMBL" id="JABTTQ020000009">
    <property type="protein sequence ID" value="KAK6148837.1"/>
    <property type="molecule type" value="Genomic_DNA"/>
</dbReference>
<dbReference type="InterPro" id="IPR012337">
    <property type="entry name" value="RNaseH-like_sf"/>
</dbReference>
<dbReference type="PANTHER" id="PTHR37984:SF5">
    <property type="entry name" value="PROTEIN NYNRIN-LIKE"/>
    <property type="match status" value="1"/>
</dbReference>
<dbReference type="InterPro" id="IPR050951">
    <property type="entry name" value="Retrovirus_Pol_polyprotein"/>
</dbReference>
<proteinExistence type="predicted"/>
<accession>A0ABR0WMX2</accession>
<dbReference type="InterPro" id="IPR041588">
    <property type="entry name" value="Integrase_H2C2"/>
</dbReference>
<evidence type="ECO:0000313" key="3">
    <source>
        <dbReference type="Proteomes" id="UP001318860"/>
    </source>
</evidence>
<comment type="caution">
    <text evidence="2">The sequence shown here is derived from an EMBL/GenBank/DDBJ whole genome shotgun (WGS) entry which is preliminary data.</text>
</comment>
<protein>
    <recommendedName>
        <fullName evidence="1">Integrase zinc-binding domain-containing protein</fullName>
    </recommendedName>
</protein>
<dbReference type="PANTHER" id="PTHR37984">
    <property type="entry name" value="PROTEIN CBG26694"/>
    <property type="match status" value="1"/>
</dbReference>
<sequence length="214" mass="24884">MRQRRWLELVKDYDCSIHYHPGKANVVTDALSRKTRGEVSSLITEQKQLVDEFARMRIDVITPPKSTEAILATMVVRPTLRDRVKETQPRDKFLSKMRERAPSGSIKGFVLANDGVLTYEGRLCIPKDESLRREILEEAHCAPYAAHPGSTKMYRDLRGVFWWRSMKVKMTFTMDQYAKIYIKEIVRLHGVSVSIVSDRDTRFTSKFWKSLQTL</sequence>
<organism evidence="2 3">
    <name type="scientific">Rehmannia glutinosa</name>
    <name type="common">Chinese foxglove</name>
    <dbReference type="NCBI Taxonomy" id="99300"/>
    <lineage>
        <taxon>Eukaryota</taxon>
        <taxon>Viridiplantae</taxon>
        <taxon>Streptophyta</taxon>
        <taxon>Embryophyta</taxon>
        <taxon>Tracheophyta</taxon>
        <taxon>Spermatophyta</taxon>
        <taxon>Magnoliopsida</taxon>
        <taxon>eudicotyledons</taxon>
        <taxon>Gunneridae</taxon>
        <taxon>Pentapetalae</taxon>
        <taxon>asterids</taxon>
        <taxon>lamiids</taxon>
        <taxon>Lamiales</taxon>
        <taxon>Orobanchaceae</taxon>
        <taxon>Rehmannieae</taxon>
        <taxon>Rehmannia</taxon>
    </lineage>
</organism>
<reference evidence="2 3" key="1">
    <citation type="journal article" date="2021" name="Comput. Struct. Biotechnol. J.">
        <title>De novo genome assembly of the potent medicinal plant Rehmannia glutinosa using nanopore technology.</title>
        <authorList>
            <person name="Ma L."/>
            <person name="Dong C."/>
            <person name="Song C."/>
            <person name="Wang X."/>
            <person name="Zheng X."/>
            <person name="Niu Y."/>
            <person name="Chen S."/>
            <person name="Feng W."/>
        </authorList>
    </citation>
    <scope>NUCLEOTIDE SEQUENCE [LARGE SCALE GENOMIC DNA]</scope>
    <source>
        <strain evidence="2">DH-2019</strain>
    </source>
</reference>
<dbReference type="Pfam" id="PF17921">
    <property type="entry name" value="Integrase_H2C2"/>
    <property type="match status" value="1"/>
</dbReference>
<evidence type="ECO:0000313" key="2">
    <source>
        <dbReference type="EMBL" id="KAK6148837.1"/>
    </source>
</evidence>
<dbReference type="Proteomes" id="UP001318860">
    <property type="component" value="Unassembled WGS sequence"/>
</dbReference>